<dbReference type="PaxDb" id="3827-XP_004507088.1"/>
<dbReference type="eggNOG" id="KOG1541">
    <property type="taxonomic scope" value="Eukaryota"/>
</dbReference>
<evidence type="ECO:0000259" key="1">
    <source>
        <dbReference type="Pfam" id="PF08241"/>
    </source>
</evidence>
<keyword evidence="2" id="KW-1185">Reference proteome</keyword>
<dbReference type="KEGG" id="cam:101489334"/>
<dbReference type="GO" id="GO:0016435">
    <property type="term" value="F:rRNA (guanine) methyltransferase activity"/>
    <property type="evidence" value="ECO:0007669"/>
    <property type="project" value="InterPro"/>
</dbReference>
<dbReference type="OrthoDB" id="2877at2759"/>
<dbReference type="SUPFAM" id="SSF53335">
    <property type="entry name" value="S-adenosyl-L-methionine-dependent methyltransferases"/>
    <property type="match status" value="1"/>
</dbReference>
<dbReference type="Pfam" id="PF08241">
    <property type="entry name" value="Methyltransf_11"/>
    <property type="match status" value="1"/>
</dbReference>
<proteinExistence type="predicted"/>
<dbReference type="GO" id="GO:0005730">
    <property type="term" value="C:nucleolus"/>
    <property type="evidence" value="ECO:0007669"/>
    <property type="project" value="TreeGrafter"/>
</dbReference>
<sequence length="191" mass="21055">MSKRALELLALPKDGVPKLLLDIGCRLGLSGKTITQNGHRWIRLDISTSMNNIALEREVAGYFILGDMGQGLEFRLGMFDGAIGISTVQWLCYAVKSCHNPHLRLKSFFTSLYRCLTIGARVVFPLNAESSDQLKLIGRAALGAGFVGTFGVDHLGSWKKKERFLVLTCVANTLLAKREDEGEENKRASLV</sequence>
<dbReference type="STRING" id="3827.A0A1S3EBB5"/>
<dbReference type="PANTHER" id="PTHR12734:SF0">
    <property type="entry name" value="18S RRNA (GUANINE-N(7))-METHYLTRANSFERASE-RELATED"/>
    <property type="match status" value="1"/>
</dbReference>
<dbReference type="AlphaFoldDB" id="A0A1S3EBB5"/>
<dbReference type="RefSeq" id="XP_012573122.1">
    <property type="nucleotide sequence ID" value="XM_012717668.2"/>
</dbReference>
<gene>
    <name evidence="3" type="primary">LOC101489334</name>
</gene>
<dbReference type="Gene3D" id="3.40.50.150">
    <property type="entry name" value="Vaccinia Virus protein VP39"/>
    <property type="match status" value="1"/>
</dbReference>
<reference evidence="2" key="1">
    <citation type="journal article" date="2013" name="Nat. Biotechnol.">
        <title>Draft genome sequence of chickpea (Cicer arietinum) provides a resource for trait improvement.</title>
        <authorList>
            <person name="Varshney R.K."/>
            <person name="Song C."/>
            <person name="Saxena R.K."/>
            <person name="Azam S."/>
            <person name="Yu S."/>
            <person name="Sharpe A.G."/>
            <person name="Cannon S."/>
            <person name="Baek J."/>
            <person name="Rosen B.D."/>
            <person name="Tar'an B."/>
            <person name="Millan T."/>
            <person name="Zhang X."/>
            <person name="Ramsay L.D."/>
            <person name="Iwata A."/>
            <person name="Wang Y."/>
            <person name="Nelson W."/>
            <person name="Farmer A.D."/>
            <person name="Gaur P.M."/>
            <person name="Soderlund C."/>
            <person name="Penmetsa R.V."/>
            <person name="Xu C."/>
            <person name="Bharti A.K."/>
            <person name="He W."/>
            <person name="Winter P."/>
            <person name="Zhao S."/>
            <person name="Hane J.K."/>
            <person name="Carrasquilla-Garcia N."/>
            <person name="Condie J.A."/>
            <person name="Upadhyaya H.D."/>
            <person name="Luo M.C."/>
            <person name="Thudi M."/>
            <person name="Gowda C.L."/>
            <person name="Singh N.P."/>
            <person name="Lichtenzveig J."/>
            <person name="Gali K.K."/>
            <person name="Rubio J."/>
            <person name="Nadarajan N."/>
            <person name="Dolezel J."/>
            <person name="Bansal K.C."/>
            <person name="Xu X."/>
            <person name="Edwards D."/>
            <person name="Zhang G."/>
            <person name="Kahl G."/>
            <person name="Gil J."/>
            <person name="Singh K.B."/>
            <person name="Datta S.K."/>
            <person name="Jackson S.A."/>
            <person name="Wang J."/>
            <person name="Cook D.R."/>
        </authorList>
    </citation>
    <scope>NUCLEOTIDE SEQUENCE [LARGE SCALE GENOMIC DNA]</scope>
    <source>
        <strain evidence="2">cv. CDC Frontier</strain>
    </source>
</reference>
<accession>A0A1S3EBB5</accession>
<feature type="domain" description="Methyltransferase type 11" evidence="1">
    <location>
        <begin position="21"/>
        <end position="123"/>
    </location>
</feature>
<protein>
    <submittedName>
        <fullName evidence="3">18S rRNA (Guanine-N(7))-methyltransferase RID2-like</fullName>
    </submittedName>
</protein>
<dbReference type="PANTHER" id="PTHR12734">
    <property type="entry name" value="METHYLTRANSFERASE-RELATED"/>
    <property type="match status" value="1"/>
</dbReference>
<dbReference type="InterPro" id="IPR013216">
    <property type="entry name" value="Methyltransf_11"/>
</dbReference>
<dbReference type="Proteomes" id="UP000087171">
    <property type="component" value="Chromosome Ca6"/>
</dbReference>
<organism evidence="2 3">
    <name type="scientific">Cicer arietinum</name>
    <name type="common">Chickpea</name>
    <name type="synonym">Garbanzo</name>
    <dbReference type="NCBI Taxonomy" id="3827"/>
    <lineage>
        <taxon>Eukaryota</taxon>
        <taxon>Viridiplantae</taxon>
        <taxon>Streptophyta</taxon>
        <taxon>Embryophyta</taxon>
        <taxon>Tracheophyta</taxon>
        <taxon>Spermatophyta</taxon>
        <taxon>Magnoliopsida</taxon>
        <taxon>eudicotyledons</taxon>
        <taxon>Gunneridae</taxon>
        <taxon>Pentapetalae</taxon>
        <taxon>rosids</taxon>
        <taxon>fabids</taxon>
        <taxon>Fabales</taxon>
        <taxon>Fabaceae</taxon>
        <taxon>Papilionoideae</taxon>
        <taxon>50 kb inversion clade</taxon>
        <taxon>NPAAA clade</taxon>
        <taxon>Hologalegina</taxon>
        <taxon>IRL clade</taxon>
        <taxon>Cicereae</taxon>
        <taxon>Cicer</taxon>
    </lineage>
</organism>
<evidence type="ECO:0000313" key="2">
    <source>
        <dbReference type="Proteomes" id="UP000087171"/>
    </source>
</evidence>
<dbReference type="InterPro" id="IPR039769">
    <property type="entry name" value="Bud23-like"/>
</dbReference>
<name>A0A1S3EBB5_CICAR</name>
<dbReference type="GeneID" id="101489334"/>
<dbReference type="GO" id="GO:0070476">
    <property type="term" value="P:rRNA (guanine-N7)-methylation"/>
    <property type="evidence" value="ECO:0007669"/>
    <property type="project" value="InterPro"/>
</dbReference>
<reference evidence="3" key="2">
    <citation type="submission" date="2025-08" db="UniProtKB">
        <authorList>
            <consortium name="RefSeq"/>
        </authorList>
    </citation>
    <scope>IDENTIFICATION</scope>
    <source>
        <tissue evidence="3">Etiolated seedlings</tissue>
    </source>
</reference>
<evidence type="ECO:0000313" key="3">
    <source>
        <dbReference type="RefSeq" id="XP_012573122.1"/>
    </source>
</evidence>
<dbReference type="InterPro" id="IPR029063">
    <property type="entry name" value="SAM-dependent_MTases_sf"/>
</dbReference>